<dbReference type="SMART" id="SM00409">
    <property type="entry name" value="IG"/>
    <property type="match status" value="1"/>
</dbReference>
<evidence type="ECO:0000256" key="5">
    <source>
        <dbReference type="SAM" id="MobiDB-lite"/>
    </source>
</evidence>
<dbReference type="InterPro" id="IPR001611">
    <property type="entry name" value="Leu-rich_rpt"/>
</dbReference>
<organism evidence="9 10">
    <name type="scientific">Aplysia californica</name>
    <name type="common">California sea hare</name>
    <dbReference type="NCBI Taxonomy" id="6500"/>
    <lineage>
        <taxon>Eukaryota</taxon>
        <taxon>Metazoa</taxon>
        <taxon>Spiralia</taxon>
        <taxon>Lophotrochozoa</taxon>
        <taxon>Mollusca</taxon>
        <taxon>Gastropoda</taxon>
        <taxon>Heterobranchia</taxon>
        <taxon>Euthyneura</taxon>
        <taxon>Tectipleura</taxon>
        <taxon>Aplysiida</taxon>
        <taxon>Aplysioidea</taxon>
        <taxon>Aplysiidae</taxon>
        <taxon>Aplysia</taxon>
    </lineage>
</organism>
<keyword evidence="9" id="KW-1185">Reference proteome</keyword>
<dbReference type="PROSITE" id="PS51450">
    <property type="entry name" value="LRR"/>
    <property type="match status" value="1"/>
</dbReference>
<feature type="compositionally biased region" description="Basic and acidic residues" evidence="5">
    <location>
        <begin position="859"/>
        <end position="876"/>
    </location>
</feature>
<keyword evidence="3" id="KW-0677">Repeat</keyword>
<dbReference type="InterPro" id="IPR036179">
    <property type="entry name" value="Ig-like_dom_sf"/>
</dbReference>
<evidence type="ECO:0000256" key="4">
    <source>
        <dbReference type="ARBA" id="ARBA00023157"/>
    </source>
</evidence>
<feature type="compositionally biased region" description="Low complexity" evidence="5">
    <location>
        <begin position="603"/>
        <end position="617"/>
    </location>
</feature>
<dbReference type="Proteomes" id="UP000694888">
    <property type="component" value="Unplaced"/>
</dbReference>
<dbReference type="InterPro" id="IPR032675">
    <property type="entry name" value="LRR_dom_sf"/>
</dbReference>
<dbReference type="SMART" id="SM00369">
    <property type="entry name" value="LRR_TYP"/>
    <property type="match status" value="9"/>
</dbReference>
<evidence type="ECO:0000256" key="6">
    <source>
        <dbReference type="SAM" id="Phobius"/>
    </source>
</evidence>
<feature type="signal peptide" evidence="7">
    <location>
        <begin position="1"/>
        <end position="17"/>
    </location>
</feature>
<protein>
    <submittedName>
        <fullName evidence="10">Uncharacterized protein LOC101852916</fullName>
    </submittedName>
</protein>
<dbReference type="InterPro" id="IPR007110">
    <property type="entry name" value="Ig-like_dom"/>
</dbReference>
<evidence type="ECO:0000256" key="2">
    <source>
        <dbReference type="ARBA" id="ARBA00022729"/>
    </source>
</evidence>
<accession>A0ABM0JKC4</accession>
<feature type="region of interest" description="Disordered" evidence="5">
    <location>
        <begin position="487"/>
        <end position="577"/>
    </location>
</feature>
<dbReference type="InterPro" id="IPR003599">
    <property type="entry name" value="Ig_sub"/>
</dbReference>
<proteinExistence type="predicted"/>
<name>A0ABM0JKC4_APLCA</name>
<feature type="compositionally biased region" description="Low complexity" evidence="5">
    <location>
        <begin position="494"/>
        <end position="573"/>
    </location>
</feature>
<dbReference type="SMART" id="SM00408">
    <property type="entry name" value="IGc2"/>
    <property type="match status" value="1"/>
</dbReference>
<feature type="compositionally biased region" description="Polar residues" evidence="5">
    <location>
        <begin position="314"/>
        <end position="330"/>
    </location>
</feature>
<evidence type="ECO:0000313" key="10">
    <source>
        <dbReference type="RefSeq" id="XP_005095739.1"/>
    </source>
</evidence>
<dbReference type="InterPro" id="IPR013783">
    <property type="entry name" value="Ig-like_fold"/>
</dbReference>
<dbReference type="Gene3D" id="2.60.40.10">
    <property type="entry name" value="Immunoglobulins"/>
    <property type="match status" value="2"/>
</dbReference>
<evidence type="ECO:0000259" key="8">
    <source>
        <dbReference type="PROSITE" id="PS50835"/>
    </source>
</evidence>
<keyword evidence="4" id="KW-1015">Disulfide bond</keyword>
<feature type="region of interest" description="Disordered" evidence="5">
    <location>
        <begin position="997"/>
        <end position="1020"/>
    </location>
</feature>
<keyword evidence="6" id="KW-0812">Transmembrane</keyword>
<feature type="chain" id="PRO_5047317689" evidence="7">
    <location>
        <begin position="18"/>
        <end position="1020"/>
    </location>
</feature>
<keyword evidence="6" id="KW-1133">Transmembrane helix</keyword>
<feature type="compositionally biased region" description="Low complexity" evidence="5">
    <location>
        <begin position="331"/>
        <end position="348"/>
    </location>
</feature>
<dbReference type="SUPFAM" id="SSF48726">
    <property type="entry name" value="Immunoglobulin"/>
    <property type="match status" value="1"/>
</dbReference>
<feature type="region of interest" description="Disordered" evidence="5">
    <location>
        <begin position="603"/>
        <end position="663"/>
    </location>
</feature>
<evidence type="ECO:0000256" key="1">
    <source>
        <dbReference type="ARBA" id="ARBA00022614"/>
    </source>
</evidence>
<dbReference type="RefSeq" id="XP_005095739.1">
    <property type="nucleotide sequence ID" value="XM_005095682.3"/>
</dbReference>
<keyword evidence="6" id="KW-0472">Membrane</keyword>
<sequence length="1020" mass="109389">MTLSWAWLVLVVAITTASTTSQLPGVEAIHLYADERGFRGGNIPGNNDVYYSSNNNVAVSDQAGTDTCPQKCRCGTEGLLPPRPGQAPYPFTVNCTGQGLMSWPSGVWPDTEVLELSHNKLQSLEALTGPPHLNRLRKLDLSHNWLGHLDNAWLFEHVAALRDLSLSDNGLRMIQHGSFNGLRELRTLDLSRNLVRTIELHAFAGLTQLQVLRLDRNDLYQVKREWFMGLTSLTSLYLNDNHIADLEVNLFDRLSHLQHLDLSDNALRAVPNTALTGLTNLRLLNLSGNFQLREVPGVGDPQLREVAMTIYSGNASTEGESPNNGKTNINTPTSFTSPSLSPPSSSSGELSHLPALSILLMDGIAPSRLPSLSVSGLRVAELSMSFLPRLRVVDKWAFRNLSNLHTLQLHDNPRLVFLHPDAFSGLPALRHLHLHNNALMALSQRVPASLPSLTDLQLHHNPLHCDCNIYWLRQELGLTLQHHHHSQLRQPNTDSSIENNNSSISNGGSGIGADNSNNSSSSNSGSSNSGDVNSNLNAPSSANSSFSLSQPSPSPSLSSSPPSRASTPSSTSAYVPLSNNKPSTLSLAELSSKLSELASGLSSLYTSPTSSSSSSSSDHIVPAPTNASSSSNILGSRNITLNNSSNKSTVTSSSNSNSITTSNSSAALGRHVTVISEPGRVACYFPSGGAPIPLQQLPLQYFPPTCPPVALALFPATLNLSLGAELWLECHGLGVPTPSVSWILPGGYEINATSTPKWPDGSGKTTPASSVRVVGETRLHIAALTLADSGPYGCRASNAVGDDFSSTVVLVLNKPLRLVQVEVGGDHITVSWRGSIPRPQMSQFQLVYRSLRPSAIEAENARQDDATLKDGGKSGGEEEDGSAEVSGYRVVFLHGSIHKCTITGLEPRTTYEVCLVYRRNQPVHCQNYTTTTEIRRVAAPAGGIVRVSGSQIAVGMACVLGFALLVVSVALVRKLRHRKDYRDPLAEEEKAAIPLEGLAPNAPSTPLTSSRTALLTNSQT</sequence>
<dbReference type="Pfam" id="PF13855">
    <property type="entry name" value="LRR_8"/>
    <property type="match status" value="3"/>
</dbReference>
<dbReference type="InterPro" id="IPR036116">
    <property type="entry name" value="FN3_sf"/>
</dbReference>
<feature type="region of interest" description="Disordered" evidence="5">
    <location>
        <begin position="314"/>
        <end position="348"/>
    </location>
</feature>
<evidence type="ECO:0000256" key="3">
    <source>
        <dbReference type="ARBA" id="ARBA00022737"/>
    </source>
</evidence>
<feature type="compositionally biased region" description="Polar residues" evidence="5">
    <location>
        <begin position="625"/>
        <end position="641"/>
    </location>
</feature>
<dbReference type="Gene3D" id="3.80.10.10">
    <property type="entry name" value="Ribonuclease Inhibitor"/>
    <property type="match status" value="2"/>
</dbReference>
<feature type="compositionally biased region" description="Polar residues" evidence="5">
    <location>
        <begin position="1002"/>
        <end position="1020"/>
    </location>
</feature>
<keyword evidence="1" id="KW-0433">Leucine-rich repeat</keyword>
<dbReference type="PANTHER" id="PTHR24366:SF170">
    <property type="entry name" value="RE50361P"/>
    <property type="match status" value="1"/>
</dbReference>
<dbReference type="SUPFAM" id="SSF52058">
    <property type="entry name" value="L domain-like"/>
    <property type="match status" value="1"/>
</dbReference>
<evidence type="ECO:0000313" key="9">
    <source>
        <dbReference type="Proteomes" id="UP000694888"/>
    </source>
</evidence>
<dbReference type="InterPro" id="IPR003591">
    <property type="entry name" value="Leu-rich_rpt_typical-subtyp"/>
</dbReference>
<feature type="compositionally biased region" description="Low complexity" evidence="5">
    <location>
        <begin position="642"/>
        <end position="663"/>
    </location>
</feature>
<gene>
    <name evidence="10" type="primary">LOC101852916</name>
</gene>
<dbReference type="PROSITE" id="PS50835">
    <property type="entry name" value="IG_LIKE"/>
    <property type="match status" value="1"/>
</dbReference>
<feature type="transmembrane region" description="Helical" evidence="6">
    <location>
        <begin position="952"/>
        <end position="972"/>
    </location>
</feature>
<evidence type="ECO:0000256" key="7">
    <source>
        <dbReference type="SAM" id="SignalP"/>
    </source>
</evidence>
<dbReference type="InterPro" id="IPR013098">
    <property type="entry name" value="Ig_I-set"/>
</dbReference>
<dbReference type="Pfam" id="PF07679">
    <property type="entry name" value="I-set"/>
    <property type="match status" value="1"/>
</dbReference>
<dbReference type="PANTHER" id="PTHR24366">
    <property type="entry name" value="IG(IMMUNOGLOBULIN) AND LRR(LEUCINE RICH REPEAT) DOMAINS"/>
    <property type="match status" value="1"/>
</dbReference>
<feature type="region of interest" description="Disordered" evidence="5">
    <location>
        <begin position="859"/>
        <end position="882"/>
    </location>
</feature>
<dbReference type="SUPFAM" id="SSF49265">
    <property type="entry name" value="Fibronectin type III"/>
    <property type="match status" value="1"/>
</dbReference>
<reference evidence="10" key="1">
    <citation type="submission" date="2025-08" db="UniProtKB">
        <authorList>
            <consortium name="RefSeq"/>
        </authorList>
    </citation>
    <scope>IDENTIFICATION</scope>
</reference>
<keyword evidence="2 7" id="KW-0732">Signal</keyword>
<dbReference type="GeneID" id="101852916"/>
<feature type="domain" description="Ig-like" evidence="8">
    <location>
        <begin position="707"/>
        <end position="805"/>
    </location>
</feature>
<dbReference type="InterPro" id="IPR003598">
    <property type="entry name" value="Ig_sub2"/>
</dbReference>